<dbReference type="AlphaFoldDB" id="A0A9W4WZY2"/>
<organism evidence="1 2">
    <name type="scientific">Funneliformis geosporum</name>
    <dbReference type="NCBI Taxonomy" id="1117311"/>
    <lineage>
        <taxon>Eukaryota</taxon>
        <taxon>Fungi</taxon>
        <taxon>Fungi incertae sedis</taxon>
        <taxon>Mucoromycota</taxon>
        <taxon>Glomeromycotina</taxon>
        <taxon>Glomeromycetes</taxon>
        <taxon>Glomerales</taxon>
        <taxon>Glomeraceae</taxon>
        <taxon>Funneliformis</taxon>
    </lineage>
</organism>
<keyword evidence="2" id="KW-1185">Reference proteome</keyword>
<sequence>KLSIVAYSKETFLRDAEKKYGVHYSQISSWHKNESILLEANPNSYHINAGTKPFYSNIEEDLIKWIEIYVKMELP</sequence>
<protein>
    <submittedName>
        <fullName evidence="1">11188_t:CDS:1</fullName>
    </submittedName>
</protein>
<accession>A0A9W4WZY2</accession>
<gene>
    <name evidence="1" type="ORF">FWILDA_LOCUS18663</name>
</gene>
<feature type="non-terminal residue" evidence="1">
    <location>
        <position position="1"/>
    </location>
</feature>
<dbReference type="Proteomes" id="UP001153678">
    <property type="component" value="Unassembled WGS sequence"/>
</dbReference>
<evidence type="ECO:0000313" key="1">
    <source>
        <dbReference type="EMBL" id="CAI2198619.1"/>
    </source>
</evidence>
<comment type="caution">
    <text evidence="1">The sequence shown here is derived from an EMBL/GenBank/DDBJ whole genome shotgun (WGS) entry which is preliminary data.</text>
</comment>
<evidence type="ECO:0000313" key="2">
    <source>
        <dbReference type="Proteomes" id="UP001153678"/>
    </source>
</evidence>
<feature type="non-terminal residue" evidence="1">
    <location>
        <position position="75"/>
    </location>
</feature>
<name>A0A9W4WZY2_9GLOM</name>
<proteinExistence type="predicted"/>
<reference evidence="1" key="1">
    <citation type="submission" date="2022-08" db="EMBL/GenBank/DDBJ databases">
        <authorList>
            <person name="Kallberg Y."/>
            <person name="Tangrot J."/>
            <person name="Rosling A."/>
        </authorList>
    </citation>
    <scope>NUCLEOTIDE SEQUENCE</scope>
    <source>
        <strain evidence="1">Wild A</strain>
    </source>
</reference>
<dbReference type="EMBL" id="CAMKVN010019075">
    <property type="protein sequence ID" value="CAI2198619.1"/>
    <property type="molecule type" value="Genomic_DNA"/>
</dbReference>